<dbReference type="AlphaFoldDB" id="A0A8J7F072"/>
<organism evidence="2 3">
    <name type="scientific">Plectonema cf. radiosum LEGE 06105</name>
    <dbReference type="NCBI Taxonomy" id="945769"/>
    <lineage>
        <taxon>Bacteria</taxon>
        <taxon>Bacillati</taxon>
        <taxon>Cyanobacteriota</taxon>
        <taxon>Cyanophyceae</taxon>
        <taxon>Oscillatoriophycideae</taxon>
        <taxon>Oscillatoriales</taxon>
        <taxon>Microcoleaceae</taxon>
        <taxon>Plectonema</taxon>
    </lineage>
</organism>
<dbReference type="EMBL" id="JADEWL010000011">
    <property type="protein sequence ID" value="MBE9212192.1"/>
    <property type="molecule type" value="Genomic_DNA"/>
</dbReference>
<dbReference type="InterPro" id="IPR011330">
    <property type="entry name" value="Glyco_hydro/deAcase_b/a-brl"/>
</dbReference>
<dbReference type="InterPro" id="IPR002509">
    <property type="entry name" value="NODB_dom"/>
</dbReference>
<dbReference type="SUPFAM" id="SSF88713">
    <property type="entry name" value="Glycoside hydrolase/deacetylase"/>
    <property type="match status" value="1"/>
</dbReference>
<sequence length="229" mass="26535">MQLYPLFPLLYPILKSSFPKCLWRGNPNSKIIALTFDDGPHPQYTQQLLQVLDYYQVQASFFWLGICVERFPHIAQQVHSRGHWIGLHGYYHHNFPLLSPTQLKQSLEKTQTAIHNACNLTPEKVRDIRPPNGLFLPQTLQLFHEWNYRPVMWSVVPEDWVRPGITKVVNRVMNKLENGSLIVLHDGVCGGQDVAEITKIIIPQLLKEGYSFVTIDTLWQENQVKGQRL</sequence>
<dbReference type="Proteomes" id="UP000620559">
    <property type="component" value="Unassembled WGS sequence"/>
</dbReference>
<proteinExistence type="predicted"/>
<name>A0A8J7F072_9CYAN</name>
<dbReference type="PANTHER" id="PTHR10587:SF137">
    <property type="entry name" value="4-DEOXY-4-FORMAMIDO-L-ARABINOSE-PHOSPHOUNDECAPRENOL DEFORMYLASE ARND-RELATED"/>
    <property type="match status" value="1"/>
</dbReference>
<feature type="domain" description="NodB homology" evidence="1">
    <location>
        <begin position="30"/>
        <end position="213"/>
    </location>
</feature>
<dbReference type="Pfam" id="PF01522">
    <property type="entry name" value="Polysacc_deac_1"/>
    <property type="match status" value="1"/>
</dbReference>
<protein>
    <submittedName>
        <fullName evidence="2">Polysaccharide deacetylase family protein</fullName>
    </submittedName>
</protein>
<dbReference type="RefSeq" id="WP_193917896.1">
    <property type="nucleotide sequence ID" value="NZ_JADEWL010000011.1"/>
</dbReference>
<accession>A0A8J7F072</accession>
<comment type="caution">
    <text evidence="2">The sequence shown here is derived from an EMBL/GenBank/DDBJ whole genome shotgun (WGS) entry which is preliminary data.</text>
</comment>
<dbReference type="PROSITE" id="PS51677">
    <property type="entry name" value="NODB"/>
    <property type="match status" value="1"/>
</dbReference>
<dbReference type="GO" id="GO:0016810">
    <property type="term" value="F:hydrolase activity, acting on carbon-nitrogen (but not peptide) bonds"/>
    <property type="evidence" value="ECO:0007669"/>
    <property type="project" value="InterPro"/>
</dbReference>
<dbReference type="GO" id="GO:0005975">
    <property type="term" value="P:carbohydrate metabolic process"/>
    <property type="evidence" value="ECO:0007669"/>
    <property type="project" value="InterPro"/>
</dbReference>
<dbReference type="CDD" id="cd10917">
    <property type="entry name" value="CE4_NodB_like_6s_7s"/>
    <property type="match status" value="1"/>
</dbReference>
<gene>
    <name evidence="2" type="ORF">IQ247_05615</name>
</gene>
<dbReference type="InterPro" id="IPR050248">
    <property type="entry name" value="Polysacc_deacetylase_ArnD"/>
</dbReference>
<dbReference type="PANTHER" id="PTHR10587">
    <property type="entry name" value="GLYCOSYL TRANSFERASE-RELATED"/>
    <property type="match status" value="1"/>
</dbReference>
<evidence type="ECO:0000313" key="3">
    <source>
        <dbReference type="Proteomes" id="UP000620559"/>
    </source>
</evidence>
<keyword evidence="3" id="KW-1185">Reference proteome</keyword>
<evidence type="ECO:0000259" key="1">
    <source>
        <dbReference type="PROSITE" id="PS51677"/>
    </source>
</evidence>
<evidence type="ECO:0000313" key="2">
    <source>
        <dbReference type="EMBL" id="MBE9212192.1"/>
    </source>
</evidence>
<dbReference type="Gene3D" id="3.20.20.370">
    <property type="entry name" value="Glycoside hydrolase/deacetylase"/>
    <property type="match status" value="1"/>
</dbReference>
<reference evidence="2" key="1">
    <citation type="submission" date="2020-10" db="EMBL/GenBank/DDBJ databases">
        <authorList>
            <person name="Castelo-Branco R."/>
            <person name="Eusebio N."/>
            <person name="Adriana R."/>
            <person name="Vieira A."/>
            <person name="Brugerolle De Fraissinette N."/>
            <person name="Rezende De Castro R."/>
            <person name="Schneider M.P."/>
            <person name="Vasconcelos V."/>
            <person name="Leao P.N."/>
        </authorList>
    </citation>
    <scope>NUCLEOTIDE SEQUENCE</scope>
    <source>
        <strain evidence="2">LEGE 06105</strain>
    </source>
</reference>